<proteinExistence type="predicted"/>
<organism evidence="2">
    <name type="scientific">Noccaea caerulescens</name>
    <name type="common">Alpine penny-cress</name>
    <name type="synonym">Thlaspi caerulescens</name>
    <dbReference type="NCBI Taxonomy" id="107243"/>
    <lineage>
        <taxon>Eukaryota</taxon>
        <taxon>Viridiplantae</taxon>
        <taxon>Streptophyta</taxon>
        <taxon>Embryophyta</taxon>
        <taxon>Tracheophyta</taxon>
        <taxon>Spermatophyta</taxon>
        <taxon>Magnoliopsida</taxon>
        <taxon>eudicotyledons</taxon>
        <taxon>Gunneridae</taxon>
        <taxon>Pentapetalae</taxon>
        <taxon>rosids</taxon>
        <taxon>malvids</taxon>
        <taxon>Brassicales</taxon>
        <taxon>Brassicaceae</taxon>
        <taxon>Coluteocarpeae</taxon>
        <taxon>Noccaea</taxon>
    </lineage>
</organism>
<protein>
    <submittedName>
        <fullName evidence="2">Uncharacterized protein C6G9.01c</fullName>
    </submittedName>
</protein>
<sequence length="126" mass="14549">MPKKKSISSLKKPSSKAKRHKPAKEETKPVPKRRKFGAEIDDIFGVRKKKRGVENPEKKETRMKRTKIAKRTRKRKELDGFNNNSQNRPRKRTEDGLPLFTEDELGINKANAGGTRRCPFKCLCCL</sequence>
<dbReference type="AlphaFoldDB" id="A0A1J3K0M9"/>
<gene>
    <name evidence="2" type="ORF">MP_TR26348_c0_g1_i1_g.76831</name>
</gene>
<dbReference type="PANTHER" id="PTHR34066:SF1">
    <property type="entry name" value="DUF1764 FAMILY PROTEIN"/>
    <property type="match status" value="1"/>
</dbReference>
<feature type="compositionally biased region" description="Basic residues" evidence="1">
    <location>
        <begin position="61"/>
        <end position="75"/>
    </location>
</feature>
<dbReference type="EMBL" id="GEVM01007857">
    <property type="protein sequence ID" value="JAU98081.1"/>
    <property type="molecule type" value="Transcribed_RNA"/>
</dbReference>
<reference evidence="2" key="1">
    <citation type="submission" date="2016-07" db="EMBL/GenBank/DDBJ databases">
        <title>De novo transcriptome assembly of four accessions of the metal hyperaccumulator plant Noccaea caerulescens.</title>
        <authorList>
            <person name="Blande D."/>
            <person name="Halimaa P."/>
            <person name="Tervahauta A.I."/>
            <person name="Aarts M.G."/>
            <person name="Karenlampi S.O."/>
        </authorList>
    </citation>
    <scope>NUCLEOTIDE SEQUENCE</scope>
</reference>
<name>A0A1J3K0M9_NOCCA</name>
<dbReference type="Pfam" id="PF08576">
    <property type="entry name" value="DUF1764"/>
    <property type="match status" value="1"/>
</dbReference>
<feature type="compositionally biased region" description="Basic residues" evidence="1">
    <location>
        <begin position="13"/>
        <end position="22"/>
    </location>
</feature>
<feature type="region of interest" description="Disordered" evidence="1">
    <location>
        <begin position="1"/>
        <end position="36"/>
    </location>
</feature>
<dbReference type="InterPro" id="IPR013885">
    <property type="entry name" value="DUF1764_euk"/>
</dbReference>
<feature type="region of interest" description="Disordered" evidence="1">
    <location>
        <begin position="49"/>
        <end position="97"/>
    </location>
</feature>
<evidence type="ECO:0000313" key="2">
    <source>
        <dbReference type="EMBL" id="JAU98081.1"/>
    </source>
</evidence>
<dbReference type="PANTHER" id="PTHR34066">
    <property type="entry name" value="GROWTH FACTOR 2"/>
    <property type="match status" value="1"/>
</dbReference>
<accession>A0A1J3K0M9</accession>
<evidence type="ECO:0000256" key="1">
    <source>
        <dbReference type="SAM" id="MobiDB-lite"/>
    </source>
</evidence>